<accession>A0A4Z2IUV8</accession>
<protein>
    <submittedName>
        <fullName evidence="1">Uncharacterized protein</fullName>
    </submittedName>
</protein>
<dbReference type="Proteomes" id="UP000314294">
    <property type="component" value="Unassembled WGS sequence"/>
</dbReference>
<keyword evidence="2" id="KW-1185">Reference proteome</keyword>
<gene>
    <name evidence="1" type="ORF">EYF80_007889</name>
</gene>
<proteinExistence type="predicted"/>
<organism evidence="1 2">
    <name type="scientific">Liparis tanakae</name>
    <name type="common">Tanaka's snailfish</name>
    <dbReference type="NCBI Taxonomy" id="230148"/>
    <lineage>
        <taxon>Eukaryota</taxon>
        <taxon>Metazoa</taxon>
        <taxon>Chordata</taxon>
        <taxon>Craniata</taxon>
        <taxon>Vertebrata</taxon>
        <taxon>Euteleostomi</taxon>
        <taxon>Actinopterygii</taxon>
        <taxon>Neopterygii</taxon>
        <taxon>Teleostei</taxon>
        <taxon>Neoteleostei</taxon>
        <taxon>Acanthomorphata</taxon>
        <taxon>Eupercaria</taxon>
        <taxon>Perciformes</taxon>
        <taxon>Cottioidei</taxon>
        <taxon>Cottales</taxon>
        <taxon>Liparidae</taxon>
        <taxon>Liparis</taxon>
    </lineage>
</organism>
<reference evidence="1 2" key="1">
    <citation type="submission" date="2019-03" db="EMBL/GenBank/DDBJ databases">
        <title>First draft genome of Liparis tanakae, snailfish: a comprehensive survey of snailfish specific genes.</title>
        <authorList>
            <person name="Kim W."/>
            <person name="Song I."/>
            <person name="Jeong J.-H."/>
            <person name="Kim D."/>
            <person name="Kim S."/>
            <person name="Ryu S."/>
            <person name="Song J.Y."/>
            <person name="Lee S.K."/>
        </authorList>
    </citation>
    <scope>NUCLEOTIDE SEQUENCE [LARGE SCALE GENOMIC DNA]</scope>
    <source>
        <tissue evidence="1">Muscle</tissue>
    </source>
</reference>
<evidence type="ECO:0000313" key="1">
    <source>
        <dbReference type="EMBL" id="TNN81760.1"/>
    </source>
</evidence>
<dbReference type="AlphaFoldDB" id="A0A4Z2IUV8"/>
<dbReference type="EMBL" id="SRLO01000044">
    <property type="protein sequence ID" value="TNN81760.1"/>
    <property type="molecule type" value="Genomic_DNA"/>
</dbReference>
<evidence type="ECO:0000313" key="2">
    <source>
        <dbReference type="Proteomes" id="UP000314294"/>
    </source>
</evidence>
<name>A0A4Z2IUV8_9TELE</name>
<sequence>MVRLRLQRRQHLGVDLLRVHVRGQLSRLRCRAFTLGEAVDVKGSYSRQVLLEAEVEGLADGADDFLGQPVRTLQDHLLGVSWLGVFSDGGPLTCLQSGVIRLRLLVEMFRLMDMPANCRLLFPKMLDRAFEGG</sequence>
<comment type="caution">
    <text evidence="1">The sequence shown here is derived from an EMBL/GenBank/DDBJ whole genome shotgun (WGS) entry which is preliminary data.</text>
</comment>